<evidence type="ECO:0000313" key="3">
    <source>
        <dbReference type="Proteomes" id="UP000683000"/>
    </source>
</evidence>
<dbReference type="PIRSF" id="PIRSF001771">
    <property type="entry name" value="Cyclin_A_B_D_E"/>
    <property type="match status" value="1"/>
</dbReference>
<dbReference type="AlphaFoldDB" id="A0A8I2Z0C3"/>
<evidence type="ECO:0000256" key="1">
    <source>
        <dbReference type="SAM" id="MobiDB-lite"/>
    </source>
</evidence>
<dbReference type="InterPro" id="IPR046965">
    <property type="entry name" value="Cyclin_A/B-like"/>
</dbReference>
<feature type="compositionally biased region" description="Acidic residues" evidence="1">
    <location>
        <begin position="126"/>
        <end position="149"/>
    </location>
</feature>
<keyword evidence="3" id="KW-1185">Reference proteome</keyword>
<protein>
    <submittedName>
        <fullName evidence="2">Uncharacterized protein</fullName>
    </submittedName>
</protein>
<dbReference type="GO" id="GO:0044772">
    <property type="term" value="P:mitotic cell cycle phase transition"/>
    <property type="evidence" value="ECO:0007669"/>
    <property type="project" value="InterPro"/>
</dbReference>
<organism evidence="2 3">
    <name type="scientific">Boletus reticuloceps</name>
    <dbReference type="NCBI Taxonomy" id="495285"/>
    <lineage>
        <taxon>Eukaryota</taxon>
        <taxon>Fungi</taxon>
        <taxon>Dikarya</taxon>
        <taxon>Basidiomycota</taxon>
        <taxon>Agaricomycotina</taxon>
        <taxon>Agaricomycetes</taxon>
        <taxon>Agaricomycetidae</taxon>
        <taxon>Boletales</taxon>
        <taxon>Boletineae</taxon>
        <taxon>Boletaceae</taxon>
        <taxon>Boletoideae</taxon>
        <taxon>Boletus</taxon>
    </lineage>
</organism>
<dbReference type="GO" id="GO:0016538">
    <property type="term" value="F:cyclin-dependent protein serine/threonine kinase regulator activity"/>
    <property type="evidence" value="ECO:0007669"/>
    <property type="project" value="InterPro"/>
</dbReference>
<name>A0A8I2Z0C3_9AGAM</name>
<dbReference type="OrthoDB" id="5590282at2759"/>
<comment type="caution">
    <text evidence="2">The sequence shown here is derived from an EMBL/GenBank/DDBJ whole genome shotgun (WGS) entry which is preliminary data.</text>
</comment>
<reference evidence="2" key="1">
    <citation type="submission" date="2021-03" db="EMBL/GenBank/DDBJ databases">
        <title>Evolutionary innovations through gain and loss of genes in the ectomycorrhizal Boletales.</title>
        <authorList>
            <person name="Wu G."/>
            <person name="Miyauchi S."/>
            <person name="Morin E."/>
            <person name="Yang Z.-L."/>
            <person name="Xu J."/>
            <person name="Martin F.M."/>
        </authorList>
    </citation>
    <scope>NUCLEOTIDE SEQUENCE</scope>
    <source>
        <strain evidence="2">BR01</strain>
    </source>
</reference>
<feature type="region of interest" description="Disordered" evidence="1">
    <location>
        <begin position="1"/>
        <end position="73"/>
    </location>
</feature>
<evidence type="ECO:0000313" key="2">
    <source>
        <dbReference type="EMBL" id="KAG6380383.1"/>
    </source>
</evidence>
<sequence>MIPGYPWPHLSPTTASSATAPTAASRAKANENDVDAATQGKHKRDTLAQVPKNANKPKSTLASKDLKAKGNDLPSAMAKFDGVVIKSRAPPHPPAINFVRVPNEARLFKEQEDHAAQAAASLDAGIDSEPEADLNGDEWDDLDAEDGDDPLMVSEYANEILDYIKNVELATLPNPDYMSSQKEFA</sequence>
<accession>A0A8I2Z0C3</accession>
<dbReference type="EMBL" id="JAGFBS010000003">
    <property type="protein sequence ID" value="KAG6380383.1"/>
    <property type="molecule type" value="Genomic_DNA"/>
</dbReference>
<feature type="region of interest" description="Disordered" evidence="1">
    <location>
        <begin position="114"/>
        <end position="149"/>
    </location>
</feature>
<dbReference type="Proteomes" id="UP000683000">
    <property type="component" value="Unassembled WGS sequence"/>
</dbReference>
<proteinExistence type="predicted"/>
<feature type="compositionally biased region" description="Low complexity" evidence="1">
    <location>
        <begin position="11"/>
        <end position="25"/>
    </location>
</feature>
<gene>
    <name evidence="2" type="ORF">JVT61DRAFT_8498</name>
</gene>